<dbReference type="Gene3D" id="3.60.15.10">
    <property type="entry name" value="Ribonuclease Z/Hydroxyacylglutathione hydrolase-like"/>
    <property type="match status" value="1"/>
</dbReference>
<dbReference type="PANTHER" id="PTHR30619">
    <property type="entry name" value="DNA INTERNALIZATION/COMPETENCE PROTEIN COMEC/REC2"/>
    <property type="match status" value="1"/>
</dbReference>
<dbReference type="InterPro" id="IPR036866">
    <property type="entry name" value="RibonucZ/Hydroxyglut_hydro"/>
</dbReference>
<sequence>MGDDYTRRKLFYFIIITAVLINCCLLNCNNTYKEIPKNILIIHYIDVGQGDSELIQFNNKNILIDSGPKDSRKHLKHYLESLGIKHFDYVIATHPHEDHIGNMDYIINNYKVNKFLSPKSIANTPSFISMINSLKNKKLKINVLYNGYDKINIDNKITVQVLSPEKVKYDNINNYSAVIKLTYGKTSFLFTGDSEKQIEDNLLQKNCNIKADVLKVAHHGSSTSTSENYLKKVNPRIAIISVGLNNTYKHPSTKIINMLNKFNIKTFRTDKNGTIILQSDGNTIKKVL</sequence>
<dbReference type="PANTHER" id="PTHR30619:SF7">
    <property type="entry name" value="BETA-LACTAMASE DOMAIN PROTEIN"/>
    <property type="match status" value="1"/>
</dbReference>
<dbReference type="GO" id="GO:0016787">
    <property type="term" value="F:hydrolase activity"/>
    <property type="evidence" value="ECO:0007669"/>
    <property type="project" value="UniProtKB-KW"/>
</dbReference>
<keyword evidence="1" id="KW-0472">Membrane</keyword>
<organism evidence="3 4">
    <name type="scientific">Inconstantimicrobium porci</name>
    <dbReference type="NCBI Taxonomy" id="2652291"/>
    <lineage>
        <taxon>Bacteria</taxon>
        <taxon>Bacillati</taxon>
        <taxon>Bacillota</taxon>
        <taxon>Clostridia</taxon>
        <taxon>Eubacteriales</taxon>
        <taxon>Clostridiaceae</taxon>
        <taxon>Inconstantimicrobium</taxon>
    </lineage>
</organism>
<evidence type="ECO:0000313" key="4">
    <source>
        <dbReference type="Proteomes" id="UP000460287"/>
    </source>
</evidence>
<accession>A0A7X2MVZ9</accession>
<keyword evidence="3" id="KW-0378">Hydrolase</keyword>
<protein>
    <submittedName>
        <fullName evidence="3">MBL fold metallo-hydrolase</fullName>
    </submittedName>
</protein>
<feature type="domain" description="Metallo-beta-lactamase" evidence="2">
    <location>
        <begin position="49"/>
        <end position="244"/>
    </location>
</feature>
<dbReference type="Pfam" id="PF00753">
    <property type="entry name" value="Lactamase_B"/>
    <property type="match status" value="1"/>
</dbReference>
<evidence type="ECO:0000259" key="2">
    <source>
        <dbReference type="SMART" id="SM00849"/>
    </source>
</evidence>
<dbReference type="SUPFAM" id="SSF56281">
    <property type="entry name" value="Metallo-hydrolase/oxidoreductase"/>
    <property type="match status" value="1"/>
</dbReference>
<evidence type="ECO:0000313" key="3">
    <source>
        <dbReference type="EMBL" id="MSR90084.1"/>
    </source>
</evidence>
<dbReference type="InterPro" id="IPR035681">
    <property type="entry name" value="ComA-like_MBL"/>
</dbReference>
<proteinExistence type="predicted"/>
<dbReference type="AlphaFoldDB" id="A0A7X2MVZ9"/>
<gene>
    <name evidence="3" type="ORF">FYJ33_01320</name>
</gene>
<feature type="transmembrane region" description="Helical" evidence="1">
    <location>
        <begin position="12"/>
        <end position="32"/>
    </location>
</feature>
<dbReference type="InterPro" id="IPR001279">
    <property type="entry name" value="Metallo-B-lactamas"/>
</dbReference>
<keyword evidence="1" id="KW-0812">Transmembrane</keyword>
<dbReference type="CDD" id="cd07731">
    <property type="entry name" value="ComA-like_MBL-fold"/>
    <property type="match status" value="1"/>
</dbReference>
<dbReference type="Proteomes" id="UP000460287">
    <property type="component" value="Unassembled WGS sequence"/>
</dbReference>
<keyword evidence="1" id="KW-1133">Transmembrane helix</keyword>
<keyword evidence="4" id="KW-1185">Reference proteome</keyword>
<name>A0A7X2MVZ9_9CLOT</name>
<dbReference type="EMBL" id="VULX01000001">
    <property type="protein sequence ID" value="MSR90084.1"/>
    <property type="molecule type" value="Genomic_DNA"/>
</dbReference>
<evidence type="ECO:0000256" key="1">
    <source>
        <dbReference type="SAM" id="Phobius"/>
    </source>
</evidence>
<dbReference type="InterPro" id="IPR052159">
    <property type="entry name" value="Competence_DNA_uptake"/>
</dbReference>
<reference evidence="3 4" key="1">
    <citation type="submission" date="2019-08" db="EMBL/GenBank/DDBJ databases">
        <title>In-depth cultivation of the pig gut microbiome towards novel bacterial diversity and tailored functional studies.</title>
        <authorList>
            <person name="Wylensek D."/>
            <person name="Hitch T.C.A."/>
            <person name="Clavel T."/>
        </authorList>
    </citation>
    <scope>NUCLEOTIDE SEQUENCE [LARGE SCALE GENOMIC DNA]</scope>
    <source>
        <strain evidence="3 4">WCA-383-APC-5B</strain>
    </source>
</reference>
<comment type="caution">
    <text evidence="3">The sequence shown here is derived from an EMBL/GenBank/DDBJ whole genome shotgun (WGS) entry which is preliminary data.</text>
</comment>
<dbReference type="SMART" id="SM00849">
    <property type="entry name" value="Lactamase_B"/>
    <property type="match status" value="1"/>
</dbReference>